<dbReference type="GO" id="GO:0016853">
    <property type="term" value="F:isomerase activity"/>
    <property type="evidence" value="ECO:0007669"/>
    <property type="project" value="UniProtKB-KW"/>
</dbReference>
<dbReference type="GO" id="GO:0000271">
    <property type="term" value="P:polysaccharide biosynthetic process"/>
    <property type="evidence" value="ECO:0007669"/>
    <property type="project" value="InterPro"/>
</dbReference>
<evidence type="ECO:0000256" key="1">
    <source>
        <dbReference type="ARBA" id="ARBA00006115"/>
    </source>
</evidence>
<dbReference type="GO" id="GO:0005525">
    <property type="term" value="F:GTP binding"/>
    <property type="evidence" value="ECO:0007669"/>
    <property type="project" value="UniProtKB-KW"/>
</dbReference>
<dbReference type="CDD" id="cd02509">
    <property type="entry name" value="GDP-M1P_Guanylyltransferase"/>
    <property type="match status" value="1"/>
</dbReference>
<sequence>MRKLDSPVIRPVILCGGSGTRLWPLSRTHYPKQFLRLVDDFSLLQNTLKRLDGLVGLGKTIAVANENHRFLVAEQFLEIGLQADILLEPAARNTAPAVAAAALQAIGEQGEQAVPLLLVLPSDHVIADVAAFQGAVRAAVPHALTGALVTFGVLPDRPETGYGYIRRGDPLCGGYALDRFVEKPDPETARAYVDSGEYFWNSGMFLFRADTYLEALDRFAPGIRDCVAKAVATARRDLDFLRLDPVAFAASPSNSIDYAVMEKTGHGVVIPLAAGWNDIGAWDALASIGQADGNGNTQRGDVLSVDTRNSVLVSEGRLLATVGISELIVIATPDAVLVADKAKAQEVKTLVDELKRSARCETEFRHIVHRPWGSYEGLAHGPRYQVKRILVKPGASLSLQKHHHRAEHWVVVKGTAVIVRGDQSLLLSENESTYIPLGVVHRLENPGRIDLEIVEVQSGSYLGEDDIVRLEDSYGR</sequence>
<evidence type="ECO:0000259" key="10">
    <source>
        <dbReference type="Pfam" id="PF01050"/>
    </source>
</evidence>
<dbReference type="InterPro" id="IPR049577">
    <property type="entry name" value="GMPP_N"/>
</dbReference>
<dbReference type="InterPro" id="IPR014710">
    <property type="entry name" value="RmlC-like_jellyroll"/>
</dbReference>
<feature type="domain" description="MannoseP isomerase/GMP-like beta-helix" evidence="11">
    <location>
        <begin position="300"/>
        <end position="354"/>
    </location>
</feature>
<dbReference type="InterPro" id="IPR054566">
    <property type="entry name" value="ManC/GMP-like_b-helix"/>
</dbReference>
<dbReference type="Proteomes" id="UP000697998">
    <property type="component" value="Unassembled WGS sequence"/>
</dbReference>
<feature type="domain" description="Nucleotidyl transferase" evidence="9">
    <location>
        <begin position="11"/>
        <end position="291"/>
    </location>
</feature>
<dbReference type="FunFam" id="2.60.120.10:FF:000032">
    <property type="entry name" value="Mannose-1-phosphate guanylyltransferase/mannose-6-phosphate isomerase"/>
    <property type="match status" value="1"/>
</dbReference>
<dbReference type="Gene3D" id="2.60.120.10">
    <property type="entry name" value="Jelly Rolls"/>
    <property type="match status" value="1"/>
</dbReference>
<feature type="domain" description="Mannose-6-phosphate isomerase type II C-terminal" evidence="10">
    <location>
        <begin position="361"/>
        <end position="472"/>
    </location>
</feature>
<dbReference type="EMBL" id="JADJMH010000018">
    <property type="protein sequence ID" value="MBK7676317.1"/>
    <property type="molecule type" value="Genomic_DNA"/>
</dbReference>
<evidence type="ECO:0000313" key="13">
    <source>
        <dbReference type="Proteomes" id="UP000697998"/>
    </source>
</evidence>
<evidence type="ECO:0000256" key="6">
    <source>
        <dbReference type="ARBA" id="ARBA00023134"/>
    </source>
</evidence>
<dbReference type="AlphaFoldDB" id="A0A935Q124"/>
<dbReference type="FunFam" id="3.90.550.10:FF:000046">
    <property type="entry name" value="Mannose-1-phosphate guanylyltransferase (GDP)"/>
    <property type="match status" value="1"/>
</dbReference>
<dbReference type="InterPro" id="IPR001538">
    <property type="entry name" value="Man6P_isomerase-2_C"/>
</dbReference>
<comment type="catalytic activity">
    <reaction evidence="7">
        <text>alpha-D-mannose 1-phosphate + GTP + H(+) = GDP-alpha-D-mannose + diphosphate</text>
        <dbReference type="Rhea" id="RHEA:15229"/>
        <dbReference type="ChEBI" id="CHEBI:15378"/>
        <dbReference type="ChEBI" id="CHEBI:33019"/>
        <dbReference type="ChEBI" id="CHEBI:37565"/>
        <dbReference type="ChEBI" id="CHEBI:57527"/>
        <dbReference type="ChEBI" id="CHEBI:58409"/>
        <dbReference type="EC" id="2.7.7.13"/>
    </reaction>
</comment>
<keyword evidence="3 12" id="KW-0808">Transferase</keyword>
<protein>
    <recommendedName>
        <fullName evidence="2">mannose-1-phosphate guanylyltransferase</fullName>
        <ecNumber evidence="2">2.7.7.13</ecNumber>
    </recommendedName>
</protein>
<evidence type="ECO:0000256" key="2">
    <source>
        <dbReference type="ARBA" id="ARBA00012387"/>
    </source>
</evidence>
<evidence type="ECO:0000256" key="4">
    <source>
        <dbReference type="ARBA" id="ARBA00022695"/>
    </source>
</evidence>
<comment type="similarity">
    <text evidence="1 8">Belongs to the mannose-6-phosphate isomerase type 2 family.</text>
</comment>
<evidence type="ECO:0000256" key="8">
    <source>
        <dbReference type="RuleBase" id="RU004190"/>
    </source>
</evidence>
<dbReference type="Pfam" id="PF01050">
    <property type="entry name" value="MannoseP_isomer"/>
    <property type="match status" value="1"/>
</dbReference>
<dbReference type="NCBIfam" id="TIGR01479">
    <property type="entry name" value="GMP_PMI"/>
    <property type="match status" value="1"/>
</dbReference>
<keyword evidence="4 12" id="KW-0548">Nucleotidyltransferase</keyword>
<keyword evidence="5" id="KW-0547">Nucleotide-binding</keyword>
<dbReference type="GO" id="GO:0009298">
    <property type="term" value="P:GDP-mannose biosynthetic process"/>
    <property type="evidence" value="ECO:0007669"/>
    <property type="project" value="TreeGrafter"/>
</dbReference>
<dbReference type="Pfam" id="PF22640">
    <property type="entry name" value="ManC_GMP_beta-helix"/>
    <property type="match status" value="1"/>
</dbReference>
<name>A0A935Q124_9PROT</name>
<evidence type="ECO:0000256" key="5">
    <source>
        <dbReference type="ARBA" id="ARBA00022741"/>
    </source>
</evidence>
<evidence type="ECO:0000256" key="3">
    <source>
        <dbReference type="ARBA" id="ARBA00022679"/>
    </source>
</evidence>
<gene>
    <name evidence="12" type="ORF">IPJ27_17055</name>
</gene>
<organism evidence="12 13">
    <name type="scientific">Candidatus Accumulibacter proximus</name>
    <dbReference type="NCBI Taxonomy" id="2954385"/>
    <lineage>
        <taxon>Bacteria</taxon>
        <taxon>Pseudomonadati</taxon>
        <taxon>Pseudomonadota</taxon>
        <taxon>Betaproteobacteria</taxon>
        <taxon>Candidatus Accumulibacter</taxon>
    </lineage>
</organism>
<dbReference type="EC" id="2.7.7.13" evidence="2"/>
<dbReference type="SUPFAM" id="SSF53448">
    <property type="entry name" value="Nucleotide-diphospho-sugar transferases"/>
    <property type="match status" value="1"/>
</dbReference>
<dbReference type="InterPro" id="IPR005835">
    <property type="entry name" value="NTP_transferase_dom"/>
</dbReference>
<dbReference type="InterPro" id="IPR029044">
    <property type="entry name" value="Nucleotide-diphossugar_trans"/>
</dbReference>
<dbReference type="CDD" id="cd02213">
    <property type="entry name" value="cupin_PMI_typeII_C"/>
    <property type="match status" value="1"/>
</dbReference>
<accession>A0A935Q124</accession>
<evidence type="ECO:0000256" key="7">
    <source>
        <dbReference type="ARBA" id="ARBA00047343"/>
    </source>
</evidence>
<dbReference type="Pfam" id="PF00483">
    <property type="entry name" value="NTP_transferase"/>
    <property type="match status" value="1"/>
</dbReference>
<dbReference type="PANTHER" id="PTHR46390">
    <property type="entry name" value="MANNOSE-1-PHOSPHATE GUANYLYLTRANSFERASE"/>
    <property type="match status" value="1"/>
</dbReference>
<dbReference type="GO" id="GO:0004475">
    <property type="term" value="F:mannose-1-phosphate guanylyltransferase (GTP) activity"/>
    <property type="evidence" value="ECO:0007669"/>
    <property type="project" value="UniProtKB-EC"/>
</dbReference>
<comment type="caution">
    <text evidence="12">The sequence shown here is derived from an EMBL/GenBank/DDBJ whole genome shotgun (WGS) entry which is preliminary data.</text>
</comment>
<dbReference type="InterPro" id="IPR006375">
    <property type="entry name" value="Man1P_GuaTrfase/Man6P_Isoase"/>
</dbReference>
<evidence type="ECO:0000259" key="11">
    <source>
        <dbReference type="Pfam" id="PF22640"/>
    </source>
</evidence>
<dbReference type="InterPro" id="IPR011051">
    <property type="entry name" value="RmlC_Cupin_sf"/>
</dbReference>
<dbReference type="Gene3D" id="3.90.550.10">
    <property type="entry name" value="Spore Coat Polysaccharide Biosynthesis Protein SpsA, Chain A"/>
    <property type="match status" value="1"/>
</dbReference>
<proteinExistence type="inferred from homology"/>
<keyword evidence="12" id="KW-0413">Isomerase</keyword>
<dbReference type="InterPro" id="IPR051161">
    <property type="entry name" value="Mannose-6P_isomerase_type2"/>
</dbReference>
<keyword evidence="6" id="KW-0342">GTP-binding</keyword>
<evidence type="ECO:0000313" key="12">
    <source>
        <dbReference type="EMBL" id="MBK7676317.1"/>
    </source>
</evidence>
<evidence type="ECO:0000259" key="9">
    <source>
        <dbReference type="Pfam" id="PF00483"/>
    </source>
</evidence>
<reference evidence="12 13" key="1">
    <citation type="submission" date="2020-10" db="EMBL/GenBank/DDBJ databases">
        <title>Connecting structure to function with the recovery of over 1000 high-quality activated sludge metagenome-assembled genomes encoding full-length rRNA genes using long-read sequencing.</title>
        <authorList>
            <person name="Singleton C.M."/>
            <person name="Petriglieri F."/>
            <person name="Kristensen J.M."/>
            <person name="Kirkegaard R.H."/>
            <person name="Michaelsen T.Y."/>
            <person name="Andersen M.H."/>
            <person name="Karst S.M."/>
            <person name="Dueholm M.S."/>
            <person name="Nielsen P.H."/>
            <person name="Albertsen M."/>
        </authorList>
    </citation>
    <scope>NUCLEOTIDE SEQUENCE [LARGE SCALE GENOMIC DNA]</scope>
    <source>
        <strain evidence="12">EsbW_18-Q3-R4-48_BATAC.285</strain>
    </source>
</reference>
<dbReference type="PANTHER" id="PTHR46390:SF1">
    <property type="entry name" value="MANNOSE-1-PHOSPHATE GUANYLYLTRANSFERASE"/>
    <property type="match status" value="1"/>
</dbReference>
<dbReference type="SUPFAM" id="SSF51182">
    <property type="entry name" value="RmlC-like cupins"/>
    <property type="match status" value="1"/>
</dbReference>